<dbReference type="GO" id="GO:0005737">
    <property type="term" value="C:cytoplasm"/>
    <property type="evidence" value="ECO:0007669"/>
    <property type="project" value="TreeGrafter"/>
</dbReference>
<protein>
    <submittedName>
        <fullName evidence="3">Glycine/D-amino acid oxidase-like deaminating enzyme</fullName>
    </submittedName>
</protein>
<name>A0A852ZPM9_9ACTN</name>
<dbReference type="PANTHER" id="PTHR13847:SF289">
    <property type="entry name" value="GLYCINE OXIDASE"/>
    <property type="match status" value="1"/>
</dbReference>
<sequence>MTADVAVVGAGVVGASVAYHLARQGAAVTLVDRAASPAAGVTGASFAWIGECGGDWPGGAEDLRGSVLADYGRLEAEVPGVAVRRTGSLAWTSTSVRLGEDAAGPGPGQHWVGRAEIAALEPNLRTPPERAVYTPTDAGVDPVRLTEALVRAAQALGARVVLDSAVTSLRVVGGRVTGVVTATGFRPASTVVLAAGTDVVALCEPLGLSVPVAASPALLIRAATPPGLVKTILAGPEFEAREVRDGQVLMAAHLDGRSDAALARFAEHAVERLRSAFHDAGPVQLLGHRVGRRPVPAGGPIIGHLTPDRSVYLAVTHSAVTLAPTVGRLVARELVTGEPADELSRCRPSGVHGR</sequence>
<proteinExistence type="predicted"/>
<dbReference type="SUPFAM" id="SSF51905">
    <property type="entry name" value="FAD/NAD(P)-binding domain"/>
    <property type="match status" value="1"/>
</dbReference>
<feature type="domain" description="FAD dependent oxidoreductase" evidence="2">
    <location>
        <begin position="4"/>
        <end position="332"/>
    </location>
</feature>
<dbReference type="RefSeq" id="WP_179813249.1">
    <property type="nucleotide sequence ID" value="NZ_JACBZD010000001.1"/>
</dbReference>
<dbReference type="GO" id="GO:0016491">
    <property type="term" value="F:oxidoreductase activity"/>
    <property type="evidence" value="ECO:0007669"/>
    <property type="project" value="UniProtKB-KW"/>
</dbReference>
<dbReference type="PANTHER" id="PTHR13847">
    <property type="entry name" value="SARCOSINE DEHYDROGENASE-RELATED"/>
    <property type="match status" value="1"/>
</dbReference>
<dbReference type="InterPro" id="IPR006076">
    <property type="entry name" value="FAD-dep_OxRdtase"/>
</dbReference>
<reference evidence="3 4" key="1">
    <citation type="submission" date="2020-07" db="EMBL/GenBank/DDBJ databases">
        <title>Sequencing the genomes of 1000 actinobacteria strains.</title>
        <authorList>
            <person name="Klenk H.-P."/>
        </authorList>
    </citation>
    <scope>NUCLEOTIDE SEQUENCE [LARGE SCALE GENOMIC DNA]</scope>
    <source>
        <strain evidence="3 4">DSM 42178</strain>
    </source>
</reference>
<dbReference type="Proteomes" id="UP000567795">
    <property type="component" value="Unassembled WGS sequence"/>
</dbReference>
<dbReference type="Gene3D" id="3.50.50.60">
    <property type="entry name" value="FAD/NAD(P)-binding domain"/>
    <property type="match status" value="1"/>
</dbReference>
<keyword evidence="1" id="KW-0560">Oxidoreductase</keyword>
<comment type="caution">
    <text evidence="3">The sequence shown here is derived from an EMBL/GenBank/DDBJ whole genome shotgun (WGS) entry which is preliminary data.</text>
</comment>
<dbReference type="AlphaFoldDB" id="A0A852ZPM9"/>
<dbReference type="InterPro" id="IPR036188">
    <property type="entry name" value="FAD/NAD-bd_sf"/>
</dbReference>
<evidence type="ECO:0000256" key="1">
    <source>
        <dbReference type="ARBA" id="ARBA00023002"/>
    </source>
</evidence>
<keyword evidence="4" id="KW-1185">Reference proteome</keyword>
<dbReference type="EMBL" id="JACBZD010000001">
    <property type="protein sequence ID" value="NYI04343.1"/>
    <property type="molecule type" value="Genomic_DNA"/>
</dbReference>
<evidence type="ECO:0000313" key="3">
    <source>
        <dbReference type="EMBL" id="NYI04343.1"/>
    </source>
</evidence>
<dbReference type="Gene3D" id="3.30.9.10">
    <property type="entry name" value="D-Amino Acid Oxidase, subunit A, domain 2"/>
    <property type="match status" value="1"/>
</dbReference>
<gene>
    <name evidence="3" type="ORF">FHU37_001286</name>
</gene>
<dbReference type="Pfam" id="PF01266">
    <property type="entry name" value="DAO"/>
    <property type="match status" value="1"/>
</dbReference>
<accession>A0A852ZPM9</accession>
<organism evidence="3 4">
    <name type="scientific">Allostreptomyces psammosilenae</name>
    <dbReference type="NCBI Taxonomy" id="1892865"/>
    <lineage>
        <taxon>Bacteria</taxon>
        <taxon>Bacillati</taxon>
        <taxon>Actinomycetota</taxon>
        <taxon>Actinomycetes</taxon>
        <taxon>Kitasatosporales</taxon>
        <taxon>Streptomycetaceae</taxon>
        <taxon>Allostreptomyces</taxon>
    </lineage>
</organism>
<evidence type="ECO:0000313" key="4">
    <source>
        <dbReference type="Proteomes" id="UP000567795"/>
    </source>
</evidence>
<evidence type="ECO:0000259" key="2">
    <source>
        <dbReference type="Pfam" id="PF01266"/>
    </source>
</evidence>